<gene>
    <name evidence="2" type="ordered locus">Jden_1293</name>
</gene>
<keyword evidence="2" id="KW-0378">Hydrolase</keyword>
<dbReference type="InterPro" id="IPR032466">
    <property type="entry name" value="Metal_Hydrolase"/>
</dbReference>
<dbReference type="KEGG" id="jde:Jden_1293"/>
<dbReference type="eggNOG" id="COG1574">
    <property type="taxonomic scope" value="Bacteria"/>
</dbReference>
<dbReference type="Gene3D" id="2.30.40.10">
    <property type="entry name" value="Urease, subunit C, domain 1"/>
    <property type="match status" value="1"/>
</dbReference>
<accession>C7R492</accession>
<dbReference type="GO" id="GO:0016810">
    <property type="term" value="F:hydrolase activity, acting on carbon-nitrogen (but not peptide) bonds"/>
    <property type="evidence" value="ECO:0007669"/>
    <property type="project" value="InterPro"/>
</dbReference>
<dbReference type="SUPFAM" id="SSF51556">
    <property type="entry name" value="Metallo-dependent hydrolases"/>
    <property type="match status" value="1"/>
</dbReference>
<dbReference type="PANTHER" id="PTHR22642">
    <property type="entry name" value="IMIDAZOLONEPROPIONASE"/>
    <property type="match status" value="1"/>
</dbReference>
<dbReference type="Pfam" id="PF07969">
    <property type="entry name" value="Amidohydro_3"/>
    <property type="match status" value="1"/>
</dbReference>
<evidence type="ECO:0000313" key="3">
    <source>
        <dbReference type="Proteomes" id="UP000000628"/>
    </source>
</evidence>
<dbReference type="EMBL" id="CP001706">
    <property type="protein sequence ID" value="ACV08949.1"/>
    <property type="molecule type" value="Genomic_DNA"/>
</dbReference>
<protein>
    <submittedName>
        <fullName evidence="2">Amidohydrolase 3</fullName>
    </submittedName>
</protein>
<dbReference type="InterPro" id="IPR013108">
    <property type="entry name" value="Amidohydro_3"/>
</dbReference>
<dbReference type="OrthoDB" id="3238066at2"/>
<keyword evidence="3" id="KW-1185">Reference proteome</keyword>
<evidence type="ECO:0000259" key="1">
    <source>
        <dbReference type="Pfam" id="PF07969"/>
    </source>
</evidence>
<dbReference type="SUPFAM" id="SSF51338">
    <property type="entry name" value="Composite domain of metallo-dependent hydrolases"/>
    <property type="match status" value="1"/>
</dbReference>
<dbReference type="Proteomes" id="UP000000628">
    <property type="component" value="Chromosome"/>
</dbReference>
<name>C7R492_JONDD</name>
<sequence>MPQLLITNATIHSSRHPFATALLVDNGVVAWVGDTEVARSIAPNATVRDAEGALVTPAFVDAHVHVLETAITMRSPQLSPRAGVTTREQVKNRIAEAAAGWKPGEHPITFLGYDDSGWPEQDRLSWQDIDQVAGTVPVYVPRADLHSALGSTALLRWAELNDVNTPRTTPLRDDDHVHVRQALQVLDPFFRDELYRSVLARCASLGVVEVHENSAPGIDTRAGLARLIEMTREPESGLPLVVGYRGEAVSSVDQVEALATEIPGLQGLAGDLSVDGSFGSRSALLRQDYSDDAGNRGTQHLSVTTVADHIRATSLAGVQGGFHVIGDGALDVVVQALQQVAGESPQMRQAIRRAGHRLEHVELLDDNALATCVDLSVMISAQPAFDAWWGGPSGMYAQRLGQQRALATTPIRSMMASGVTVGFGSDSPVTPINPWDGVRAAVWHTNSDQRISARAAFRAHTRAGHRLRGEVTAGEITVGAPAHLALWDAPELGVQAENDGRSSWSTDARSGTPLLPYLAQEGLVPTCLATWRSGELIYEAP</sequence>
<reference evidence="2 3" key="1">
    <citation type="journal article" date="2009" name="Stand. Genomic Sci.">
        <title>Complete genome sequence of Jonesia denitrificans type strain (Prevot 55134).</title>
        <authorList>
            <person name="Pukall R."/>
            <person name="Gehrich-Schroter G."/>
            <person name="Lapidus A."/>
            <person name="Nolan M."/>
            <person name="Glavina Del Rio T."/>
            <person name="Lucas S."/>
            <person name="Chen F."/>
            <person name="Tice H."/>
            <person name="Pitluck S."/>
            <person name="Cheng J.F."/>
            <person name="Copeland A."/>
            <person name="Saunders E."/>
            <person name="Brettin T."/>
            <person name="Detter J.C."/>
            <person name="Bruce D."/>
            <person name="Goodwin L."/>
            <person name="Pati A."/>
            <person name="Ivanova N."/>
            <person name="Mavromatis K."/>
            <person name="Ovchinnikova G."/>
            <person name="Chen A."/>
            <person name="Palaniappan K."/>
            <person name="Land M."/>
            <person name="Hauser L."/>
            <person name="Chang Y.J."/>
            <person name="Jeffries C.D."/>
            <person name="Chain P."/>
            <person name="Goker M."/>
            <person name="Bristow J."/>
            <person name="Eisen J.A."/>
            <person name="Markowitz V."/>
            <person name="Hugenholtz P."/>
            <person name="Kyrpides N.C."/>
            <person name="Klenk H.P."/>
            <person name="Han C."/>
        </authorList>
    </citation>
    <scope>NUCLEOTIDE SEQUENCE [LARGE SCALE GENOMIC DNA]</scope>
    <source>
        <strain evidence="3">ATCC 14870 / DSM 20603 / BCRC 15368 / CIP 55.134 / JCM 11481 / NBRC 15587 / NCTC 10816 / Prevot 55134</strain>
    </source>
</reference>
<dbReference type="AlphaFoldDB" id="C7R492"/>
<dbReference type="HOGENOM" id="CLU_009942_7_1_11"/>
<dbReference type="Gene3D" id="3.20.20.140">
    <property type="entry name" value="Metal-dependent hydrolases"/>
    <property type="match status" value="1"/>
</dbReference>
<dbReference type="Gene3D" id="3.10.310.70">
    <property type="match status" value="1"/>
</dbReference>
<dbReference type="InterPro" id="IPR011059">
    <property type="entry name" value="Metal-dep_hydrolase_composite"/>
</dbReference>
<proteinExistence type="predicted"/>
<evidence type="ECO:0000313" key="2">
    <source>
        <dbReference type="EMBL" id="ACV08949.1"/>
    </source>
</evidence>
<organism evidence="2 3">
    <name type="scientific">Jonesia denitrificans (strain ATCC 14870 / DSM 20603 / BCRC 15368 / CIP 55.134 / JCM 11481 / NBRC 15587 / NCTC 10816 / Prevot 55134)</name>
    <name type="common">Listeria denitrificans</name>
    <dbReference type="NCBI Taxonomy" id="471856"/>
    <lineage>
        <taxon>Bacteria</taxon>
        <taxon>Bacillati</taxon>
        <taxon>Actinomycetota</taxon>
        <taxon>Actinomycetes</taxon>
        <taxon>Micrococcales</taxon>
        <taxon>Jonesiaceae</taxon>
        <taxon>Jonesia</taxon>
    </lineage>
</organism>
<dbReference type="PANTHER" id="PTHR22642:SF2">
    <property type="entry name" value="PROTEIN LONG AFTER FAR-RED 3"/>
    <property type="match status" value="1"/>
</dbReference>
<dbReference type="STRING" id="471856.Jden_1293"/>
<feature type="domain" description="Amidohydrolase 3" evidence="1">
    <location>
        <begin position="47"/>
        <end position="538"/>
    </location>
</feature>